<sequence>MISPVEPWSRPAHRPTGREAAVMLVAFTGGEVLTGMDLTGAVPAAAPVGALDVRLHHWADNPGWIDGWRTGPLRALAERELPDATVLDAATSCYTIQLTVADPSDLTHLQLAWAVAAEVCRAGAVAVLDAYAHDWYPAPKVAELDPHRPFTVMREISVVAEADPVPGFGHPVHTRGMAKFGRPDLITGIAAEQVGEAAGVLNQLASRLAEGHVLAPGQQIRVGRTRTLTVEPYVPGDRVPDVGLIADGLLLAEV</sequence>
<accession>A0ABQ3X7B5</accession>
<proteinExistence type="predicted"/>
<dbReference type="RefSeq" id="WP_203795392.1">
    <property type="nucleotide sequence ID" value="NZ_BAAAQE010000035.1"/>
</dbReference>
<reference evidence="1 2" key="1">
    <citation type="submission" date="2021-01" db="EMBL/GenBank/DDBJ databases">
        <title>Whole genome shotgun sequence of Actinoplanes couchii NBRC 106145.</title>
        <authorList>
            <person name="Komaki H."/>
            <person name="Tamura T."/>
        </authorList>
    </citation>
    <scope>NUCLEOTIDE SEQUENCE [LARGE SCALE GENOMIC DNA]</scope>
    <source>
        <strain evidence="1 2">NBRC 106145</strain>
    </source>
</reference>
<organism evidence="1 2">
    <name type="scientific">Actinoplanes couchii</name>
    <dbReference type="NCBI Taxonomy" id="403638"/>
    <lineage>
        <taxon>Bacteria</taxon>
        <taxon>Bacillati</taxon>
        <taxon>Actinomycetota</taxon>
        <taxon>Actinomycetes</taxon>
        <taxon>Micromonosporales</taxon>
        <taxon>Micromonosporaceae</taxon>
        <taxon>Actinoplanes</taxon>
    </lineage>
</organism>
<evidence type="ECO:0000313" key="1">
    <source>
        <dbReference type="EMBL" id="GID54300.1"/>
    </source>
</evidence>
<gene>
    <name evidence="1" type="ORF">Aco03nite_027040</name>
</gene>
<keyword evidence="2" id="KW-1185">Reference proteome</keyword>
<evidence type="ECO:0000313" key="2">
    <source>
        <dbReference type="Proteomes" id="UP000612282"/>
    </source>
</evidence>
<name>A0ABQ3X7B5_9ACTN</name>
<protein>
    <recommendedName>
        <fullName evidence="3">2-keto-4-pentenoate hydratase</fullName>
    </recommendedName>
</protein>
<evidence type="ECO:0008006" key="3">
    <source>
        <dbReference type="Google" id="ProtNLM"/>
    </source>
</evidence>
<comment type="caution">
    <text evidence="1">The sequence shown here is derived from an EMBL/GenBank/DDBJ whole genome shotgun (WGS) entry which is preliminary data.</text>
</comment>
<dbReference type="EMBL" id="BOMG01000039">
    <property type="protein sequence ID" value="GID54300.1"/>
    <property type="molecule type" value="Genomic_DNA"/>
</dbReference>
<dbReference type="Proteomes" id="UP000612282">
    <property type="component" value="Unassembled WGS sequence"/>
</dbReference>